<dbReference type="AlphaFoldDB" id="A0A8B7N5U6"/>
<sequence length="617" mass="69803">MAGTGSIAGPAAASPAVTVDDPIIRIYRNIVGILDLSPRVMRSTLDKECDDKQSNETYRQLMERRRGSAYSNGEWKNLMGFSWKILEASKTPTSLDVTPLFLLLTKLFDLGKGDIVREHAALIVKLRAVKDLRNDIMHDLYNAVDAQKFTELTTVLVELVREAGRFYALSQADVDAEVQSLNNEIEIVKRMDSQSIYFWCTRLASSGKQAVGLLWEAKLEYEKLSLNEDTVQRQTVFHALDVNVQETGRGKTVSYTEIFEAHEKVMVVSGIAGAGKTTLVKNIVLQFFNTQETAPDYLRSFNQLIFFQCRDRTTPTLSDVIQQHYEDLCKELSKENVLMALLRLDVLFIIDGFDEVNESSRKVVIEIIEKTWRRNCRVLITTRPHAVKEELAPLLKPYDVSFTQYEILSLTKLADQLTFLRRYEMSMCGGAQVGAITRSFESLSEDVRSLFTEPINLVHFCEMHKHFAEEISSWRTPGDVAPVKLRLYRKLISAKLAGSIDEDLDVLVDDVFALIGAEALELLRDNVVTISEAELRTIKRRCQGKMKGEDKFDPAVVLSVLLKDHKPLDLNQNSSYQFKHKSEQEMFAGHYIVQCIIGGSADLLHIILGVSKEGMSR</sequence>
<feature type="domain" description="NACHT" evidence="1">
    <location>
        <begin position="264"/>
        <end position="390"/>
    </location>
</feature>
<dbReference type="PANTHER" id="PTHR46312:SF2">
    <property type="entry name" value="NUCLEOTIDE-BINDING OLIGOMERIZATION DOMAIN-CONTAINING PROTEIN 2-LIKE"/>
    <property type="match status" value="1"/>
</dbReference>
<reference evidence="3" key="1">
    <citation type="submission" date="2025-08" db="UniProtKB">
        <authorList>
            <consortium name="RefSeq"/>
        </authorList>
    </citation>
    <scope>IDENTIFICATION</scope>
    <source>
        <tissue evidence="3">Whole organism</tissue>
    </source>
</reference>
<dbReference type="SUPFAM" id="SSF52540">
    <property type="entry name" value="P-loop containing nucleoside triphosphate hydrolases"/>
    <property type="match status" value="1"/>
</dbReference>
<evidence type="ECO:0000259" key="1">
    <source>
        <dbReference type="PROSITE" id="PS50837"/>
    </source>
</evidence>
<dbReference type="InterPro" id="IPR007111">
    <property type="entry name" value="NACHT_NTPase"/>
</dbReference>
<accession>A0A8B7N5U6</accession>
<proteinExistence type="predicted"/>
<dbReference type="GeneID" id="108666809"/>
<dbReference type="OrthoDB" id="6349725at2759"/>
<evidence type="ECO:0000313" key="2">
    <source>
        <dbReference type="Proteomes" id="UP000694843"/>
    </source>
</evidence>
<protein>
    <submittedName>
        <fullName evidence="3">Uncharacterized protein LOC108666809</fullName>
    </submittedName>
</protein>
<gene>
    <name evidence="3" type="primary">LOC108666809</name>
</gene>
<dbReference type="PANTHER" id="PTHR46312">
    <property type="entry name" value="NACHT DOMAIN-CONTAINING PROTEIN"/>
    <property type="match status" value="1"/>
</dbReference>
<dbReference type="Pfam" id="PF05729">
    <property type="entry name" value="NACHT"/>
    <property type="match status" value="1"/>
</dbReference>
<dbReference type="RefSeq" id="XP_018009226.1">
    <property type="nucleotide sequence ID" value="XM_018153737.2"/>
</dbReference>
<dbReference type="Proteomes" id="UP000694843">
    <property type="component" value="Unplaced"/>
</dbReference>
<dbReference type="PROSITE" id="PS50837">
    <property type="entry name" value="NACHT"/>
    <property type="match status" value="1"/>
</dbReference>
<dbReference type="InterPro" id="IPR027417">
    <property type="entry name" value="P-loop_NTPase"/>
</dbReference>
<dbReference type="KEGG" id="hazt:108666809"/>
<organism evidence="2 3">
    <name type="scientific">Hyalella azteca</name>
    <name type="common">Amphipod</name>
    <dbReference type="NCBI Taxonomy" id="294128"/>
    <lineage>
        <taxon>Eukaryota</taxon>
        <taxon>Metazoa</taxon>
        <taxon>Ecdysozoa</taxon>
        <taxon>Arthropoda</taxon>
        <taxon>Crustacea</taxon>
        <taxon>Multicrustacea</taxon>
        <taxon>Malacostraca</taxon>
        <taxon>Eumalacostraca</taxon>
        <taxon>Peracarida</taxon>
        <taxon>Amphipoda</taxon>
        <taxon>Senticaudata</taxon>
        <taxon>Talitrida</taxon>
        <taxon>Talitroidea</taxon>
        <taxon>Hyalellidae</taxon>
        <taxon>Hyalella</taxon>
    </lineage>
</organism>
<evidence type="ECO:0000313" key="3">
    <source>
        <dbReference type="RefSeq" id="XP_018009226.1"/>
    </source>
</evidence>
<dbReference type="Gene3D" id="3.40.50.300">
    <property type="entry name" value="P-loop containing nucleotide triphosphate hydrolases"/>
    <property type="match status" value="1"/>
</dbReference>
<name>A0A8B7N5U6_HYAAZ</name>
<keyword evidence="2" id="KW-1185">Reference proteome</keyword>